<sequence length="70" mass="8070">MKKNFFTLTLFTLFNLFTYAQNQNLNILLIPDSLSINANAIIRYDHTDIEVLNSSKMIVSKKMAVTIMNK</sequence>
<name>A0ABU9L135_9FLAO</name>
<feature type="signal peptide" evidence="1">
    <location>
        <begin position="1"/>
        <end position="22"/>
    </location>
</feature>
<protein>
    <submittedName>
        <fullName evidence="2">Uncharacterized protein</fullName>
    </submittedName>
</protein>
<evidence type="ECO:0000256" key="1">
    <source>
        <dbReference type="SAM" id="SignalP"/>
    </source>
</evidence>
<dbReference type="RefSeq" id="WP_342160187.1">
    <property type="nucleotide sequence ID" value="NZ_JBCDNA010000002.1"/>
</dbReference>
<keyword evidence="1" id="KW-0732">Signal</keyword>
<feature type="chain" id="PRO_5046789164" evidence="1">
    <location>
        <begin position="23"/>
        <end position="70"/>
    </location>
</feature>
<organism evidence="2 3">
    <name type="scientific">Lutimonas vermicola</name>
    <dbReference type="NCBI Taxonomy" id="414288"/>
    <lineage>
        <taxon>Bacteria</taxon>
        <taxon>Pseudomonadati</taxon>
        <taxon>Bacteroidota</taxon>
        <taxon>Flavobacteriia</taxon>
        <taxon>Flavobacteriales</taxon>
        <taxon>Flavobacteriaceae</taxon>
        <taxon>Lutimonas</taxon>
    </lineage>
</organism>
<comment type="caution">
    <text evidence="2">The sequence shown here is derived from an EMBL/GenBank/DDBJ whole genome shotgun (WGS) entry which is preliminary data.</text>
</comment>
<dbReference type="EMBL" id="JBCDNA010000002">
    <property type="protein sequence ID" value="MEL4456136.1"/>
    <property type="molecule type" value="Genomic_DNA"/>
</dbReference>
<gene>
    <name evidence="2" type="ORF">AABB81_09540</name>
</gene>
<reference evidence="2 3" key="1">
    <citation type="submission" date="2024-04" db="EMBL/GenBank/DDBJ databases">
        <title>whole genome sequencing of Lutimonas vermicola strain IMCC1616.</title>
        <authorList>
            <person name="Bae S.S."/>
        </authorList>
    </citation>
    <scope>NUCLEOTIDE SEQUENCE [LARGE SCALE GENOMIC DNA]</scope>
    <source>
        <strain evidence="2 3">IMCC1616</strain>
    </source>
</reference>
<proteinExistence type="predicted"/>
<evidence type="ECO:0000313" key="2">
    <source>
        <dbReference type="EMBL" id="MEL4456136.1"/>
    </source>
</evidence>
<dbReference type="Proteomes" id="UP001474120">
    <property type="component" value="Unassembled WGS sequence"/>
</dbReference>
<evidence type="ECO:0000313" key="3">
    <source>
        <dbReference type="Proteomes" id="UP001474120"/>
    </source>
</evidence>
<accession>A0ABU9L135</accession>
<keyword evidence="3" id="KW-1185">Reference proteome</keyword>